<keyword evidence="7" id="KW-0067">ATP-binding</keyword>
<dbReference type="PRINTS" id="PR00344">
    <property type="entry name" value="BCTRLSENSOR"/>
</dbReference>
<dbReference type="Gene3D" id="1.10.287.130">
    <property type="match status" value="1"/>
</dbReference>
<feature type="domain" description="Histidine kinase" evidence="9">
    <location>
        <begin position="518"/>
        <end position="724"/>
    </location>
</feature>
<dbReference type="SMART" id="SM00387">
    <property type="entry name" value="HATPase_c"/>
    <property type="match status" value="1"/>
</dbReference>
<dbReference type="Pfam" id="PF13426">
    <property type="entry name" value="PAS_9"/>
    <property type="match status" value="1"/>
</dbReference>
<dbReference type="NCBIfam" id="TIGR00229">
    <property type="entry name" value="sensory_box"/>
    <property type="match status" value="4"/>
</dbReference>
<gene>
    <name evidence="11" type="ORF">P9271_20475</name>
</gene>
<dbReference type="Gene3D" id="3.30.565.10">
    <property type="entry name" value="Histidine kinase-like ATPase, C-terminal domain"/>
    <property type="match status" value="1"/>
</dbReference>
<dbReference type="SMART" id="SM00388">
    <property type="entry name" value="HisKA"/>
    <property type="match status" value="1"/>
</dbReference>
<proteinExistence type="predicted"/>
<dbReference type="InterPro" id="IPR035965">
    <property type="entry name" value="PAS-like_dom_sf"/>
</dbReference>
<dbReference type="RefSeq" id="WP_328015827.1">
    <property type="nucleotide sequence ID" value="NZ_JARTFS010000018.1"/>
</dbReference>
<feature type="domain" description="PAS" evidence="10">
    <location>
        <begin position="267"/>
        <end position="322"/>
    </location>
</feature>
<name>A0ABU6P559_9BACI</name>
<dbReference type="CDD" id="cd00082">
    <property type="entry name" value="HisKA"/>
    <property type="match status" value="1"/>
</dbReference>
<comment type="caution">
    <text evidence="11">The sequence shown here is derived from an EMBL/GenBank/DDBJ whole genome shotgun (WGS) entry which is preliminary data.</text>
</comment>
<dbReference type="InterPro" id="IPR036890">
    <property type="entry name" value="HATPase_C_sf"/>
</dbReference>
<dbReference type="PROSITE" id="PS50109">
    <property type="entry name" value="HIS_KIN"/>
    <property type="match status" value="1"/>
</dbReference>
<evidence type="ECO:0000256" key="8">
    <source>
        <dbReference type="ARBA" id="ARBA00023012"/>
    </source>
</evidence>
<dbReference type="Pfam" id="PF02518">
    <property type="entry name" value="HATPase_c"/>
    <property type="match status" value="1"/>
</dbReference>
<dbReference type="Pfam" id="PF00989">
    <property type="entry name" value="PAS"/>
    <property type="match status" value="1"/>
</dbReference>
<keyword evidence="4" id="KW-0808">Transferase</keyword>
<dbReference type="InterPro" id="IPR013656">
    <property type="entry name" value="PAS_4"/>
</dbReference>
<keyword evidence="6" id="KW-0418">Kinase</keyword>
<protein>
    <recommendedName>
        <fullName evidence="2">histidine kinase</fullName>
        <ecNumber evidence="2">2.7.13.3</ecNumber>
    </recommendedName>
</protein>
<evidence type="ECO:0000313" key="12">
    <source>
        <dbReference type="Proteomes" id="UP001342826"/>
    </source>
</evidence>
<evidence type="ECO:0000256" key="5">
    <source>
        <dbReference type="ARBA" id="ARBA00022741"/>
    </source>
</evidence>
<dbReference type="PANTHER" id="PTHR43065">
    <property type="entry name" value="SENSOR HISTIDINE KINASE"/>
    <property type="match status" value="1"/>
</dbReference>
<evidence type="ECO:0000256" key="7">
    <source>
        <dbReference type="ARBA" id="ARBA00022840"/>
    </source>
</evidence>
<evidence type="ECO:0000256" key="3">
    <source>
        <dbReference type="ARBA" id="ARBA00022553"/>
    </source>
</evidence>
<dbReference type="CDD" id="cd00130">
    <property type="entry name" value="PAS"/>
    <property type="match status" value="2"/>
</dbReference>
<dbReference type="InterPro" id="IPR036097">
    <property type="entry name" value="HisK_dim/P_sf"/>
</dbReference>
<reference evidence="11 12" key="1">
    <citation type="submission" date="2023-03" db="EMBL/GenBank/DDBJ databases">
        <title>Bacillus Genome Sequencing.</title>
        <authorList>
            <person name="Dunlap C."/>
        </authorList>
    </citation>
    <scope>NUCLEOTIDE SEQUENCE [LARGE SCALE GENOMIC DNA]</scope>
    <source>
        <strain evidence="11 12">NRS-1717</strain>
    </source>
</reference>
<keyword evidence="12" id="KW-1185">Reference proteome</keyword>
<dbReference type="InterPro" id="IPR013767">
    <property type="entry name" value="PAS_fold"/>
</dbReference>
<dbReference type="InterPro" id="IPR005467">
    <property type="entry name" value="His_kinase_dom"/>
</dbReference>
<evidence type="ECO:0000256" key="6">
    <source>
        <dbReference type="ARBA" id="ARBA00022777"/>
    </source>
</evidence>
<dbReference type="PANTHER" id="PTHR43065:SF34">
    <property type="entry name" value="SPORULATION KINASE A"/>
    <property type="match status" value="1"/>
</dbReference>
<evidence type="ECO:0000259" key="10">
    <source>
        <dbReference type="PROSITE" id="PS50112"/>
    </source>
</evidence>
<dbReference type="Pfam" id="PF00512">
    <property type="entry name" value="HisKA"/>
    <property type="match status" value="1"/>
</dbReference>
<dbReference type="InterPro" id="IPR003594">
    <property type="entry name" value="HATPase_dom"/>
</dbReference>
<accession>A0ABU6P559</accession>
<dbReference type="SMART" id="SM00091">
    <property type="entry name" value="PAS"/>
    <property type="match status" value="4"/>
</dbReference>
<evidence type="ECO:0000256" key="2">
    <source>
        <dbReference type="ARBA" id="ARBA00012438"/>
    </source>
</evidence>
<dbReference type="Pfam" id="PF08448">
    <property type="entry name" value="PAS_4"/>
    <property type="match status" value="1"/>
</dbReference>
<keyword evidence="3" id="KW-0597">Phosphoprotein</keyword>
<dbReference type="SUPFAM" id="SSF55785">
    <property type="entry name" value="PYP-like sensor domain (PAS domain)"/>
    <property type="match status" value="4"/>
</dbReference>
<dbReference type="Proteomes" id="UP001342826">
    <property type="component" value="Unassembled WGS sequence"/>
</dbReference>
<dbReference type="InterPro" id="IPR003661">
    <property type="entry name" value="HisK_dim/P_dom"/>
</dbReference>
<evidence type="ECO:0000259" key="9">
    <source>
        <dbReference type="PROSITE" id="PS50109"/>
    </source>
</evidence>
<dbReference type="InterPro" id="IPR000014">
    <property type="entry name" value="PAS"/>
</dbReference>
<dbReference type="SUPFAM" id="SSF47384">
    <property type="entry name" value="Homodimeric domain of signal transducing histidine kinase"/>
    <property type="match status" value="1"/>
</dbReference>
<sequence length="726" mass="84417">MRQAISENEINRQLRLENERLLRELENQQLIFECTLDAIMILDEKMNFMSVNSAACKMFQLREEKLKTRSLKEFLSLFPEDGLKKVENHIKEKKECCSDELLIRLDNGQLKFIEYAVRKNDFSTSFLIIMRDISETKKLERENAINERTLKDLFHQAVDCIVIFDLKGRLIEVNRSFLVNFEVQEEELQELVLADFVKKEHKSELLSLWDRLNEHSKVHGELPIVLKSGKKKIFEYTITSNIFSGLYMAIMRDVTDKRLIERKLYKSEERFREIYENAVDAIMIMDKRGRIIQANNSASRTFEIPLEKLIESKFTDFIAKKDENYERVKMEYRKKGSIRSELLFYMPNGEYKSLEFTAKFDAVEGHHLAILRNVSDRKKMEQDLRKSEEKFRKVFNASMHAIILFDNDYNILDANPIAGEIFNIPYDKISSSNLFEDIIHKREKGSSSLDNFEELDKAAGELVFKLEGREKIIEFCLKRNITENMNLATFRDITERKQLKEQLRKSDTLHVVGELAAGIAHEIRNPMTSLKGFIQLLEASVKEDFSTYFGIITSELNRIESIITEFLVLAKPQATKFLQKDICEIMKNTIDLLNAQANLLNVRLDLYYDNNLPAIYCEPNQLKQVFINILKNAIEVMPKGGNVTIDIKKKNSEEIIVSIADEGFGIPADKLKRLGEPFYTTKERGTGLGLMVSYKIIEEHFGKIKVESVEGEGTIFHLILPINKHL</sequence>
<comment type="catalytic activity">
    <reaction evidence="1">
        <text>ATP + protein L-histidine = ADP + protein N-phospho-L-histidine.</text>
        <dbReference type="EC" id="2.7.13.3"/>
    </reaction>
</comment>
<evidence type="ECO:0000256" key="4">
    <source>
        <dbReference type="ARBA" id="ARBA00022679"/>
    </source>
</evidence>
<keyword evidence="8" id="KW-0902">Two-component regulatory system</keyword>
<feature type="domain" description="PAS" evidence="10">
    <location>
        <begin position="387"/>
        <end position="444"/>
    </location>
</feature>
<dbReference type="InterPro" id="IPR004358">
    <property type="entry name" value="Sig_transdc_His_kin-like_C"/>
</dbReference>
<dbReference type="PROSITE" id="PS50112">
    <property type="entry name" value="PAS"/>
    <property type="match status" value="2"/>
</dbReference>
<dbReference type="SUPFAM" id="SSF55874">
    <property type="entry name" value="ATPase domain of HSP90 chaperone/DNA topoisomerase II/histidine kinase"/>
    <property type="match status" value="1"/>
</dbReference>
<dbReference type="EC" id="2.7.13.3" evidence="2"/>
<dbReference type="Gene3D" id="3.30.450.20">
    <property type="entry name" value="PAS domain"/>
    <property type="match status" value="4"/>
</dbReference>
<dbReference type="EMBL" id="JARTFS010000018">
    <property type="protein sequence ID" value="MED4403689.1"/>
    <property type="molecule type" value="Genomic_DNA"/>
</dbReference>
<evidence type="ECO:0000313" key="11">
    <source>
        <dbReference type="EMBL" id="MED4403689.1"/>
    </source>
</evidence>
<keyword evidence="5" id="KW-0547">Nucleotide-binding</keyword>
<dbReference type="Pfam" id="PF13188">
    <property type="entry name" value="PAS_8"/>
    <property type="match status" value="1"/>
</dbReference>
<organism evidence="11 12">
    <name type="scientific">Metabacillus fastidiosus</name>
    <dbReference type="NCBI Taxonomy" id="1458"/>
    <lineage>
        <taxon>Bacteria</taxon>
        <taxon>Bacillati</taxon>
        <taxon>Bacillota</taxon>
        <taxon>Bacilli</taxon>
        <taxon>Bacillales</taxon>
        <taxon>Bacillaceae</taxon>
        <taxon>Metabacillus</taxon>
    </lineage>
</organism>
<evidence type="ECO:0000256" key="1">
    <source>
        <dbReference type="ARBA" id="ARBA00000085"/>
    </source>
</evidence>